<proteinExistence type="predicted"/>
<dbReference type="GeneID" id="93526185"/>
<dbReference type="Proteomes" id="UP000596202">
    <property type="component" value="Chromosome"/>
</dbReference>
<keyword evidence="2" id="KW-0540">Nuclease</keyword>
<accession>A0A9Q7E8U8</accession>
<protein>
    <submittedName>
        <fullName evidence="2">HNH endonuclease</fullName>
    </submittedName>
</protein>
<keyword evidence="2" id="KW-0255">Endonuclease</keyword>
<keyword evidence="1" id="KW-0812">Transmembrane</keyword>
<evidence type="ECO:0000256" key="1">
    <source>
        <dbReference type="SAM" id="Phobius"/>
    </source>
</evidence>
<dbReference type="AlphaFoldDB" id="A0A9Q7E8U8"/>
<keyword evidence="1" id="KW-0472">Membrane</keyword>
<dbReference type="GO" id="GO:0004519">
    <property type="term" value="F:endonuclease activity"/>
    <property type="evidence" value="ECO:0007669"/>
    <property type="project" value="UniProtKB-KW"/>
</dbReference>
<organism evidence="2 3">
    <name type="scientific">Myroides odoratus</name>
    <name type="common">Flavobacterium odoratum</name>
    <dbReference type="NCBI Taxonomy" id="256"/>
    <lineage>
        <taxon>Bacteria</taxon>
        <taxon>Pseudomonadati</taxon>
        <taxon>Bacteroidota</taxon>
        <taxon>Flavobacteriia</taxon>
        <taxon>Flavobacteriales</taxon>
        <taxon>Flavobacteriaceae</taxon>
        <taxon>Myroides</taxon>
    </lineage>
</organism>
<dbReference type="OrthoDB" id="1332052at2"/>
<name>A0A9Q7E8U8_MYROD</name>
<dbReference type="EMBL" id="CP068108">
    <property type="protein sequence ID" value="QQU00362.1"/>
    <property type="molecule type" value="Genomic_DNA"/>
</dbReference>
<evidence type="ECO:0000313" key="3">
    <source>
        <dbReference type="Proteomes" id="UP000596202"/>
    </source>
</evidence>
<gene>
    <name evidence="2" type="ORF">I6I88_00895</name>
</gene>
<dbReference type="InterPro" id="IPR032869">
    <property type="entry name" value="WHH_dom_containing"/>
</dbReference>
<dbReference type="RefSeq" id="WP_002989709.1">
    <property type="nucleotide sequence ID" value="NZ_CP068108.1"/>
</dbReference>
<sequence length="830" mass="92626">MNNFNNFSRDVWKEMRVGTAFEQPTLDTDEYKADFYGSKIGEGVKFPQLVRFLHDTVVDSSLLFNWTAFAAPSSYTSYTVRDGEGGFIPRINIIDHNVPFVYINANNQKVETAIAARLNKRIDYLEEGWAFMLHLDAAKKYLAGSICFYYENTEKYRNNASDTIDLNDFRIAEKYIAVSLTSEDFTDFCALVEAIGGKREANYVRQQIAKKYVQKILGATSASELKFLYETIPDFAFEWIRPYLEFKLVLEHLSILKSYDDTGYFSAFRDSSGAMINLLRVLGDSKLVYHLFLNNPLLVKELYQNMDGVSTIGGKTQKNRMIFADFLYALSLSNQYQGATKTGAVFKIGANYELNSNVLAGTDKFKDKIYLQQLTGEKEKKMLTPLEDIPRYKEQIEVDVTTYTVEDDGAYYDPLAAVLLMNVDEREGTPYQVPAIYVKAIADEKEWQDIALALRIGGNALAIVLGIATLGSGSPFLVALGLIDISLATTDTLIAVSQDPLMQTEEGREFLANWEKIHLAGSIVAVGPLIVSGAFTAGVKLLNKAINTTTKNFLRSSLLHLVMKLNIPNFTKHTLTVLTSGEEVSRTTSTVIRMSEASRLQEAGVLFVKGELAGGKTGKEGLVVIYKGEVLASGEAKAVRNSLDEVWSAKGVDLIKALEARSGLKQIDEAIDRLGIAVTVPKNTLSFAASHKRLQSIIHSLERKRPSKVFDPNKNALKALGIKLKKSKVGLSVDFADTPYLYPVTGEQKNIVKIKLTGIRRFDDKLAYELAGIKIDVSILDNYTWHHLDDFDPIFGTCTIQLVESKVHVACYPHYGAVSLIENFYKIKYK</sequence>
<dbReference type="Pfam" id="PF14414">
    <property type="entry name" value="WHH"/>
    <property type="match status" value="1"/>
</dbReference>
<keyword evidence="2" id="KW-0378">Hydrolase</keyword>
<keyword evidence="1" id="KW-1133">Transmembrane helix</keyword>
<feature type="transmembrane region" description="Helical" evidence="1">
    <location>
        <begin position="517"/>
        <end position="539"/>
    </location>
</feature>
<reference evidence="2 3" key="1">
    <citation type="submission" date="2021-01" db="EMBL/GenBank/DDBJ databases">
        <title>FDA dAtabase for Regulatory Grade micrObial Sequences (FDA-ARGOS): Supporting development and validation of Infectious Disease Dx tests.</title>
        <authorList>
            <person name="Sproer C."/>
            <person name="Gronow S."/>
            <person name="Severitt S."/>
            <person name="Schroder I."/>
            <person name="Tallon L."/>
            <person name="Sadzewicz L."/>
            <person name="Zhao X."/>
            <person name="Boylan J."/>
            <person name="Ott S."/>
            <person name="Bowen H."/>
            <person name="Vavikolanu K."/>
            <person name="Mehta A."/>
            <person name="Aluvathingal J."/>
            <person name="Nadendla S."/>
            <person name="Lowell S."/>
            <person name="Myers T."/>
            <person name="Yan Y."/>
            <person name="Sichtig H."/>
        </authorList>
    </citation>
    <scope>NUCLEOTIDE SEQUENCE [LARGE SCALE GENOMIC DNA]</scope>
    <source>
        <strain evidence="2 3">FDAARGOS_1131</strain>
    </source>
</reference>
<evidence type="ECO:0000313" key="2">
    <source>
        <dbReference type="EMBL" id="QQU00362.1"/>
    </source>
</evidence>